<sequence length="91" mass="10921">MFKKNFILKRILFFVLLVVATVYIINSYNRFNSTLVGSNIEDVKKSWGEPYFQSTSKGKIHQHYRSLFIYKCVFIYNENDSILIEKWKQID</sequence>
<organism evidence="1 2">
    <name type="scientific">Paenimyroides ummariense</name>
    <dbReference type="NCBI Taxonomy" id="913024"/>
    <lineage>
        <taxon>Bacteria</taxon>
        <taxon>Pseudomonadati</taxon>
        <taxon>Bacteroidota</taxon>
        <taxon>Flavobacteriia</taxon>
        <taxon>Flavobacteriales</taxon>
        <taxon>Flavobacteriaceae</taxon>
        <taxon>Paenimyroides</taxon>
    </lineage>
</organism>
<accession>A0A1I5GT40</accession>
<dbReference type="EMBL" id="FOVI01000049">
    <property type="protein sequence ID" value="SFO39063.1"/>
    <property type="molecule type" value="Genomic_DNA"/>
</dbReference>
<dbReference type="STRING" id="913024.SAMN05421741_14910"/>
<dbReference type="Proteomes" id="UP000199036">
    <property type="component" value="Unassembled WGS sequence"/>
</dbReference>
<protein>
    <submittedName>
        <fullName evidence="1">Uncharacterized protein</fullName>
    </submittedName>
</protein>
<keyword evidence="2" id="KW-1185">Reference proteome</keyword>
<evidence type="ECO:0000313" key="2">
    <source>
        <dbReference type="Proteomes" id="UP000199036"/>
    </source>
</evidence>
<dbReference type="AlphaFoldDB" id="A0A1I5GT40"/>
<evidence type="ECO:0000313" key="1">
    <source>
        <dbReference type="EMBL" id="SFO39063.1"/>
    </source>
</evidence>
<reference evidence="2" key="1">
    <citation type="submission" date="2016-10" db="EMBL/GenBank/DDBJ databases">
        <authorList>
            <person name="Varghese N."/>
            <person name="Submissions S."/>
        </authorList>
    </citation>
    <scope>NUCLEOTIDE SEQUENCE [LARGE SCALE GENOMIC DNA]</scope>
    <source>
        <strain evidence="2">DS-12</strain>
    </source>
</reference>
<proteinExistence type="predicted"/>
<name>A0A1I5GT40_9FLAO</name>
<gene>
    <name evidence="1" type="ORF">SAMN05421741_14910</name>
</gene>